<evidence type="ECO:0000256" key="1">
    <source>
        <dbReference type="ARBA" id="ARBA00022679"/>
    </source>
</evidence>
<accession>A0A2K9EAM7</accession>
<dbReference type="PANTHER" id="PTHR42919">
    <property type="entry name" value="N-ALPHA-ACETYLTRANSFERASE"/>
    <property type="match status" value="1"/>
</dbReference>
<dbReference type="AlphaFoldDB" id="A0A2K9EAM7"/>
<dbReference type="Proteomes" id="UP000233534">
    <property type="component" value="Chromosome"/>
</dbReference>
<reference evidence="4 5" key="1">
    <citation type="submission" date="2017-12" db="EMBL/GenBank/DDBJ databases">
        <title>Complete genome sequence of Herbivorax saccincola GGR1, a novel Cellulosome-producing hydrolytic bacterium in a thermophilic biogas plant, established by Illumina and Nanopore MinION sequencing.</title>
        <authorList>
            <person name="Pechtl A."/>
            <person name="Ruckert C."/>
            <person name="Koeck D.E."/>
            <person name="Maus I."/>
            <person name="Winkler A."/>
            <person name="Kalinowski J."/>
            <person name="Puhler A."/>
            <person name="Schwarz W.W."/>
            <person name="Zverlov V.V."/>
            <person name="Schluter A."/>
            <person name="Liebl W."/>
        </authorList>
    </citation>
    <scope>NUCLEOTIDE SEQUENCE [LARGE SCALE GENOMIC DNA]</scope>
    <source>
        <strain evidence="5">SR1</strain>
    </source>
</reference>
<evidence type="ECO:0000256" key="2">
    <source>
        <dbReference type="ARBA" id="ARBA00023315"/>
    </source>
</evidence>
<dbReference type="InterPro" id="IPR000182">
    <property type="entry name" value="GNAT_dom"/>
</dbReference>
<keyword evidence="1 4" id="KW-0808">Transferase</keyword>
<dbReference type="InterPro" id="IPR016181">
    <property type="entry name" value="Acyl_CoA_acyltransferase"/>
</dbReference>
<dbReference type="RefSeq" id="WP_101303437.1">
    <property type="nucleotide sequence ID" value="NZ_CP025197.1"/>
</dbReference>
<keyword evidence="5" id="KW-1185">Reference proteome</keyword>
<feature type="domain" description="N-acetyltransferase" evidence="3">
    <location>
        <begin position="5"/>
        <end position="157"/>
    </location>
</feature>
<dbReference type="EMBL" id="CP025197">
    <property type="protein sequence ID" value="AUG58776.1"/>
    <property type="molecule type" value="Genomic_DNA"/>
</dbReference>
<keyword evidence="2" id="KW-0012">Acyltransferase</keyword>
<gene>
    <name evidence="4" type="ORF">HVS_14615</name>
</gene>
<evidence type="ECO:0000313" key="4">
    <source>
        <dbReference type="EMBL" id="AUG58776.1"/>
    </source>
</evidence>
<proteinExistence type="predicted"/>
<dbReference type="KEGG" id="hsc:HVS_14615"/>
<organism evidence="4 5">
    <name type="scientific">Acetivibrio saccincola</name>
    <dbReference type="NCBI Taxonomy" id="1677857"/>
    <lineage>
        <taxon>Bacteria</taxon>
        <taxon>Bacillati</taxon>
        <taxon>Bacillota</taxon>
        <taxon>Clostridia</taxon>
        <taxon>Eubacteriales</taxon>
        <taxon>Oscillospiraceae</taxon>
        <taxon>Acetivibrio</taxon>
    </lineage>
</organism>
<dbReference type="SUPFAM" id="SSF55729">
    <property type="entry name" value="Acyl-CoA N-acyltransferases (Nat)"/>
    <property type="match status" value="1"/>
</dbReference>
<dbReference type="PANTHER" id="PTHR42919:SF8">
    <property type="entry name" value="N-ALPHA-ACETYLTRANSFERASE 50"/>
    <property type="match status" value="1"/>
</dbReference>
<sequence length="157" mass="17909">MNYSFIIRKAVESDAEAIHNILNEAFKDYISRAGISGTVKSLNETIEDIKNDIRTKEVFIGLIDNVPTGTIRIAIQEDNTAYINRFGVLPEYRNIGVGKALIKLVDKYLISNQIKKVYLHTASTYKDLIIFYYNLGFHIESTSKEDGYVRALLVKHF</sequence>
<dbReference type="GO" id="GO:0016747">
    <property type="term" value="F:acyltransferase activity, transferring groups other than amino-acyl groups"/>
    <property type="evidence" value="ECO:0007669"/>
    <property type="project" value="InterPro"/>
</dbReference>
<dbReference type="PROSITE" id="PS51186">
    <property type="entry name" value="GNAT"/>
    <property type="match status" value="1"/>
</dbReference>
<evidence type="ECO:0000313" key="5">
    <source>
        <dbReference type="Proteomes" id="UP000233534"/>
    </source>
</evidence>
<evidence type="ECO:0000259" key="3">
    <source>
        <dbReference type="PROSITE" id="PS51186"/>
    </source>
</evidence>
<dbReference type="CDD" id="cd04301">
    <property type="entry name" value="NAT_SF"/>
    <property type="match status" value="1"/>
</dbReference>
<dbReference type="Gene3D" id="3.40.630.30">
    <property type="match status" value="1"/>
</dbReference>
<dbReference type="Pfam" id="PF00583">
    <property type="entry name" value="Acetyltransf_1"/>
    <property type="match status" value="1"/>
</dbReference>
<dbReference type="InterPro" id="IPR051556">
    <property type="entry name" value="N-term/lysine_N-AcTrnsfr"/>
</dbReference>
<protein>
    <submittedName>
        <fullName evidence="4">Putative acetyltransferase</fullName>
    </submittedName>
</protein>
<name>A0A2K9EAM7_9FIRM</name>